<keyword evidence="2 4" id="KW-0442">Lipid degradation</keyword>
<feature type="domain" description="PNPLA" evidence="6">
    <location>
        <begin position="121"/>
        <end position="316"/>
    </location>
</feature>
<feature type="short sequence motif" description="GXSXG" evidence="4">
    <location>
        <begin position="158"/>
        <end position="162"/>
    </location>
</feature>
<keyword evidence="1 4" id="KW-0378">Hydrolase</keyword>
<keyword evidence="3 4" id="KW-0443">Lipid metabolism</keyword>
<feature type="active site" description="Proton acceptor" evidence="4">
    <location>
        <position position="303"/>
    </location>
</feature>
<feature type="region of interest" description="Disordered" evidence="5">
    <location>
        <begin position="1"/>
        <end position="23"/>
    </location>
</feature>
<dbReference type="Proteomes" id="UP000038040">
    <property type="component" value="Unplaced"/>
</dbReference>
<dbReference type="InterPro" id="IPR045217">
    <property type="entry name" value="PNPLA8-like"/>
</dbReference>
<dbReference type="OrthoDB" id="14252at2759"/>
<dbReference type="STRING" id="318479.A0A0N4U3M5"/>
<organism evidence="8 10">
    <name type="scientific">Dracunculus medinensis</name>
    <name type="common">Guinea worm</name>
    <dbReference type="NCBI Taxonomy" id="318479"/>
    <lineage>
        <taxon>Eukaryota</taxon>
        <taxon>Metazoa</taxon>
        <taxon>Ecdysozoa</taxon>
        <taxon>Nematoda</taxon>
        <taxon>Chromadorea</taxon>
        <taxon>Rhabditida</taxon>
        <taxon>Spirurina</taxon>
        <taxon>Dracunculoidea</taxon>
        <taxon>Dracunculidae</taxon>
        <taxon>Dracunculus</taxon>
    </lineage>
</organism>
<evidence type="ECO:0000256" key="2">
    <source>
        <dbReference type="ARBA" id="ARBA00022963"/>
    </source>
</evidence>
<dbReference type="GO" id="GO:0019369">
    <property type="term" value="P:arachidonate metabolic process"/>
    <property type="evidence" value="ECO:0007669"/>
    <property type="project" value="TreeGrafter"/>
</dbReference>
<dbReference type="GO" id="GO:0016020">
    <property type="term" value="C:membrane"/>
    <property type="evidence" value="ECO:0007669"/>
    <property type="project" value="TreeGrafter"/>
</dbReference>
<feature type="compositionally biased region" description="Basic and acidic residues" evidence="5">
    <location>
        <begin position="1"/>
        <end position="11"/>
    </location>
</feature>
<dbReference type="Proteomes" id="UP000274756">
    <property type="component" value="Unassembled WGS sequence"/>
</dbReference>
<gene>
    <name evidence="7" type="ORF">DME_LOCUS5694</name>
</gene>
<dbReference type="Gene3D" id="3.40.1090.10">
    <property type="entry name" value="Cytosolic phospholipase A2 catalytic domain"/>
    <property type="match status" value="1"/>
</dbReference>
<feature type="active site" description="Nucleophile" evidence="4">
    <location>
        <position position="160"/>
    </location>
</feature>
<proteinExistence type="predicted"/>
<protein>
    <submittedName>
        <fullName evidence="10">PNPLA domain-containing protein</fullName>
    </submittedName>
</protein>
<evidence type="ECO:0000313" key="9">
    <source>
        <dbReference type="Proteomes" id="UP000274756"/>
    </source>
</evidence>
<dbReference type="PROSITE" id="PS51635">
    <property type="entry name" value="PNPLA"/>
    <property type="match status" value="1"/>
</dbReference>
<name>A0A0N4U3M5_DRAME</name>
<dbReference type="InterPro" id="IPR016035">
    <property type="entry name" value="Acyl_Trfase/lysoPLipase"/>
</dbReference>
<dbReference type="CDD" id="cd07211">
    <property type="entry name" value="Pat_PNPLA8"/>
    <property type="match status" value="1"/>
</dbReference>
<dbReference type="EMBL" id="UYYG01001153">
    <property type="protein sequence ID" value="VDN55721.1"/>
    <property type="molecule type" value="Genomic_DNA"/>
</dbReference>
<evidence type="ECO:0000256" key="5">
    <source>
        <dbReference type="SAM" id="MobiDB-lite"/>
    </source>
</evidence>
<dbReference type="PANTHER" id="PTHR24185">
    <property type="entry name" value="CALCIUM-INDEPENDENT PHOSPHOLIPASE A2-GAMMA"/>
    <property type="match status" value="1"/>
</dbReference>
<feature type="short sequence motif" description="DGA/G" evidence="4">
    <location>
        <begin position="303"/>
        <end position="305"/>
    </location>
</feature>
<dbReference type="InterPro" id="IPR002641">
    <property type="entry name" value="PNPLA_dom"/>
</dbReference>
<dbReference type="PANTHER" id="PTHR24185:SF1">
    <property type="entry name" value="CALCIUM-INDEPENDENT PHOSPHOLIPASE A2-GAMMA"/>
    <property type="match status" value="1"/>
</dbReference>
<dbReference type="WBParaSite" id="DME_0000133401-mRNA-1">
    <property type="protein sequence ID" value="DME_0000133401-mRNA-1"/>
    <property type="gene ID" value="DME_0000133401"/>
</dbReference>
<dbReference type="Pfam" id="PF01734">
    <property type="entry name" value="Patatin"/>
    <property type="match status" value="1"/>
</dbReference>
<reference evidence="7 9" key="2">
    <citation type="submission" date="2018-11" db="EMBL/GenBank/DDBJ databases">
        <authorList>
            <consortium name="Pathogen Informatics"/>
        </authorList>
    </citation>
    <scope>NUCLEOTIDE SEQUENCE [LARGE SCALE GENOMIC DNA]</scope>
</reference>
<evidence type="ECO:0000313" key="10">
    <source>
        <dbReference type="WBParaSite" id="DME_0000133401-mRNA-1"/>
    </source>
</evidence>
<evidence type="ECO:0000313" key="8">
    <source>
        <dbReference type="Proteomes" id="UP000038040"/>
    </source>
</evidence>
<evidence type="ECO:0000313" key="7">
    <source>
        <dbReference type="EMBL" id="VDN55721.1"/>
    </source>
</evidence>
<evidence type="ECO:0000256" key="3">
    <source>
        <dbReference type="ARBA" id="ARBA00023098"/>
    </source>
</evidence>
<sequence>MSSLWKNDKKAPSPVESPSKSNKHVITISRSEIAERTRGLVSSFLIAQSQSSLKLRVLELCNHFAEYPSSRILAVEDKRFMNTLHRYLRKLDDESVKGCIRQCLSVMGYVGSPKGCGVRILAIDGGGTRGMMGLEVLQSLEESLGGLKICEVFDHIVGVSTGAIIAALLTVKKLSISECKDIYYNTSRELFNQGRISGVSGLLISHSYYDTKKWIEMLKKLTGEETLLDTCQCGKTPKLGLVSCIVNAPGLIPYVFRNYEHPPGCDSHIRGGCKHPIWQALQASAAAPGYFKEVAIGSVLHQDGGVLVNNPTGLAVHEARMLWPDEKLQCVISVGNGRTVTELEATDVRMSTSIQDKLLRIVDSATDTELVHLSMNDLLPRNSYFRFNPYMSFPYSLDEIDPTKLAQMCRDAQLYIRRNKAKFAAAAEILLAPPSTTQILHRKFQNFLYHSGYFTQFV</sequence>
<evidence type="ECO:0000256" key="1">
    <source>
        <dbReference type="ARBA" id="ARBA00022801"/>
    </source>
</evidence>
<reference evidence="10" key="1">
    <citation type="submission" date="2016-04" db="UniProtKB">
        <authorList>
            <consortium name="WormBaseParasite"/>
        </authorList>
    </citation>
    <scope>IDENTIFICATION</scope>
</reference>
<dbReference type="GO" id="GO:0016042">
    <property type="term" value="P:lipid catabolic process"/>
    <property type="evidence" value="ECO:0007669"/>
    <property type="project" value="UniProtKB-UniRule"/>
</dbReference>
<evidence type="ECO:0000259" key="6">
    <source>
        <dbReference type="PROSITE" id="PS51635"/>
    </source>
</evidence>
<feature type="short sequence motif" description="GXGXXG" evidence="4">
    <location>
        <begin position="125"/>
        <end position="130"/>
    </location>
</feature>
<dbReference type="SUPFAM" id="SSF52151">
    <property type="entry name" value="FabD/lysophospholipase-like"/>
    <property type="match status" value="1"/>
</dbReference>
<evidence type="ECO:0000256" key="4">
    <source>
        <dbReference type="PROSITE-ProRule" id="PRU01161"/>
    </source>
</evidence>
<dbReference type="AlphaFoldDB" id="A0A0N4U3M5"/>
<accession>A0A0N4U3M5</accession>
<keyword evidence="9" id="KW-1185">Reference proteome</keyword>
<dbReference type="GO" id="GO:0047499">
    <property type="term" value="F:calcium-independent phospholipase A2 activity"/>
    <property type="evidence" value="ECO:0007669"/>
    <property type="project" value="TreeGrafter"/>
</dbReference>